<evidence type="ECO:0000259" key="3">
    <source>
        <dbReference type="Pfam" id="PF12443"/>
    </source>
</evidence>
<feature type="domain" description="AKNA" evidence="3">
    <location>
        <begin position="666"/>
        <end position="723"/>
    </location>
</feature>
<reference evidence="4" key="2">
    <citation type="submission" date="2025-08" db="UniProtKB">
        <authorList>
            <consortium name="Ensembl"/>
        </authorList>
    </citation>
    <scope>IDENTIFICATION</scope>
</reference>
<feature type="compositionally biased region" description="Low complexity" evidence="2">
    <location>
        <begin position="901"/>
        <end position="911"/>
    </location>
</feature>
<keyword evidence="5" id="KW-1185">Reference proteome</keyword>
<dbReference type="Proteomes" id="UP000007635">
    <property type="component" value="Chromosome XIV"/>
</dbReference>
<feature type="compositionally biased region" description="Pro residues" evidence="2">
    <location>
        <begin position="724"/>
        <end position="736"/>
    </location>
</feature>
<accession>A0AAQ4RYE5</accession>
<evidence type="ECO:0000313" key="5">
    <source>
        <dbReference type="Proteomes" id="UP000007635"/>
    </source>
</evidence>
<feature type="region of interest" description="Disordered" evidence="2">
    <location>
        <begin position="711"/>
        <end position="780"/>
    </location>
</feature>
<feature type="region of interest" description="Disordered" evidence="2">
    <location>
        <begin position="331"/>
        <end position="469"/>
    </location>
</feature>
<evidence type="ECO:0000313" key="4">
    <source>
        <dbReference type="Ensembl" id="ENSGACP00000068010.1"/>
    </source>
</evidence>
<dbReference type="Pfam" id="PF12443">
    <property type="entry name" value="AKNA"/>
    <property type="match status" value="1"/>
</dbReference>
<dbReference type="Ensembl" id="ENSGACT00000071833.1">
    <property type="protein sequence ID" value="ENSGACP00000068010.1"/>
    <property type="gene ID" value="ENSGACG00000032498.1"/>
</dbReference>
<dbReference type="PANTHER" id="PTHR21510:SF15">
    <property type="entry name" value="MICROTUBULE ORGANIZATION PROTEIN AKNA"/>
    <property type="match status" value="1"/>
</dbReference>
<feature type="compositionally biased region" description="Low complexity" evidence="2">
    <location>
        <begin position="491"/>
        <end position="505"/>
    </location>
</feature>
<protein>
    <submittedName>
        <fullName evidence="4">AT-hook transcription factor</fullName>
    </submittedName>
</protein>
<proteinExistence type="predicted"/>
<dbReference type="GO" id="GO:0001837">
    <property type="term" value="P:epithelial to mesenchymal transition"/>
    <property type="evidence" value="ECO:0007669"/>
    <property type="project" value="TreeGrafter"/>
</dbReference>
<feature type="compositionally biased region" description="Basic and acidic residues" evidence="2">
    <location>
        <begin position="1158"/>
        <end position="1171"/>
    </location>
</feature>
<feature type="compositionally biased region" description="Polar residues" evidence="2">
    <location>
        <begin position="599"/>
        <end position="610"/>
    </location>
</feature>
<reference evidence="4" key="3">
    <citation type="submission" date="2025-09" db="UniProtKB">
        <authorList>
            <consortium name="Ensembl"/>
        </authorList>
    </citation>
    <scope>IDENTIFICATION</scope>
</reference>
<feature type="coiled-coil region" evidence="1">
    <location>
        <begin position="518"/>
        <end position="545"/>
    </location>
</feature>
<dbReference type="GO" id="GO:0021849">
    <property type="term" value="P:neuroblast division in subventricular zone"/>
    <property type="evidence" value="ECO:0007669"/>
    <property type="project" value="TreeGrafter"/>
</dbReference>
<feature type="compositionally biased region" description="Basic and acidic residues" evidence="2">
    <location>
        <begin position="204"/>
        <end position="213"/>
    </location>
</feature>
<feature type="region of interest" description="Disordered" evidence="2">
    <location>
        <begin position="195"/>
        <end position="230"/>
    </location>
</feature>
<dbReference type="GO" id="GO:0005813">
    <property type="term" value="C:centrosome"/>
    <property type="evidence" value="ECO:0007669"/>
    <property type="project" value="TreeGrafter"/>
</dbReference>
<feature type="compositionally biased region" description="Low complexity" evidence="2">
    <location>
        <begin position="1122"/>
        <end position="1134"/>
    </location>
</feature>
<dbReference type="GeneTree" id="ENSGT00940000154254"/>
<sequence length="1424" mass="156057">MEARKNTTAGVLFWTPAPVGTSPTSSVASEDEGGEETERGDDFVSQMDENGIIGLSEALGEVELEPPGSDSNVYAGPATLQEAEPRERDRDTPEDRSYNASHNESQGEDVRIPIIVRQKVSSSSSTCIFKLLMTFIHWKLSKRCCFVVGANFCHCVETRPPIRVSMFLADEDLMDRAEEQGIDCVPPWDKYLDMTEEENSPEEGWTRSDEKRKENKHRSASRELGATNGSAERFISEGEIEEIGCTQKRSAHLSAMGPASVSNQHRPTAQPTSPVMAPTYRHLLHFTDEEMAAAPGIDAETLPEIHSFTESPPESLSSHVSQRFSPRCAEATLGAPSQPAAATSPLEGVSTQYSRVDKGPLKASHMSRIPHKRPTPSPRKMRQKSPEPASSRNGSPLTFKYQAASPDKEQETPSARTPAAAMDESRKGPLSYRTPDFTKVEPRVRFPKQGYHPPRSRRPCERKSLSPEPILVFKSPTGIVKDVVLNTTAGSPSSSHSPSPRTSAPNLEFKGRQQATLLDHLEEEYNRLLTKYAEAENTIDRLRLEAKVNLYSDPPKPGYLVQSGLNRDSSTYMKLDFPQAQRAEFNSPSLHPNRHSNHQKSSSACPSTRSPDPEVGQQLARILFHQADKFLQQLQTFDDLLKSKTLGPFDHVKGLSQLAEGLNSLEGGYLLARDEHKVLQQGGAQVLPFDSERELERLIFQCGLRMDELKEQVEQMQQEQPDCEAPPSPPPHPTPSSVPSEGGEPLTHPQSPPVPLLVGPGEAVEVSSATEESDEEEETLNSLYLNPLNGKRMDHHHSFKELPKRLVDSQRGGASLPAPLRGDLLPADEKKERRRPGDLEVRKGLPQRRDKSDHLDSGPVGSVSQPAIEPSHPSRRASSQSTTLHPLHPRSSRRRLELGKSHSSSLSSLGEVTTLEKRNAKPQTGSTGGLSQDGVISPETDSGFVCSESSRPTPAAALSSLHQRASQSVLVPQEGNLGNPVIHPVPSTSHGHAAVDPRSDPQVSRDQQRRTRQGPRRRSSSCSLQHRARQTQRTRADSGTSDFGLESDRSHTASEDGPNDQYTESLNSLHHSSRSSSPTATHRHGDSLLSLRSSQNPSDAIQRLQVEVIRLRNTLESYVRNPTPLSSASPAAPAQENYTLHNSAPPRFRSVEQWGEVSRGRRDGRTVDESTLRQMTRKRPSSATRQKPQLDILSGLEPSSPNPPPLVSRCTQTSTAAPDSCSHSAVCSRTHSRQHLGASETADGADSRGRRAPLCPQCLSRHQGRSDIGGAMEPAHCPPCRCCPLCGGPEPSRSAEPDCCRVSGSPTHTSCHVCSPDGAGRSRHAAAAAPPVRLQFMPVCSPPLLLYSSTPYVPLSHSTPSGVRGHREMRTRHCQWSDREHSVDTSLNRAIRAAQHMKRTSGHMARSLATGVQHQELLTQSCSY</sequence>
<dbReference type="GO" id="GO:0060234">
    <property type="term" value="P:neuroblast delamination"/>
    <property type="evidence" value="ECO:0007669"/>
    <property type="project" value="TreeGrafter"/>
</dbReference>
<dbReference type="InterPro" id="IPR022150">
    <property type="entry name" value="AKNA_dom"/>
</dbReference>
<evidence type="ECO:0000256" key="2">
    <source>
        <dbReference type="SAM" id="MobiDB-lite"/>
    </source>
</evidence>
<feature type="compositionally biased region" description="Basic and acidic residues" evidence="2">
    <location>
        <begin position="827"/>
        <end position="856"/>
    </location>
</feature>
<feature type="region of interest" description="Disordered" evidence="2">
    <location>
        <begin position="806"/>
        <end position="1098"/>
    </location>
</feature>
<feature type="compositionally biased region" description="Polar residues" evidence="2">
    <location>
        <begin position="960"/>
        <end position="970"/>
    </location>
</feature>
<feature type="region of interest" description="Disordered" evidence="2">
    <location>
        <begin position="487"/>
        <end position="507"/>
    </location>
</feature>
<name>A0AAQ4RYE5_GASAC</name>
<feature type="compositionally biased region" description="Basic residues" evidence="2">
    <location>
        <begin position="1010"/>
        <end position="1019"/>
    </location>
</feature>
<feature type="compositionally biased region" description="Basic and acidic residues" evidence="2">
    <location>
        <begin position="83"/>
        <end position="97"/>
    </location>
</feature>
<evidence type="ECO:0000256" key="1">
    <source>
        <dbReference type="SAM" id="Coils"/>
    </source>
</evidence>
<feature type="region of interest" description="Disordered" evidence="2">
    <location>
        <begin position="585"/>
        <end position="614"/>
    </location>
</feature>
<reference evidence="4 5" key="1">
    <citation type="journal article" date="2021" name="G3 (Bethesda)">
        <title>Improved contiguity of the threespine stickleback genome using long-read sequencing.</title>
        <authorList>
            <person name="Nath S."/>
            <person name="Shaw D.E."/>
            <person name="White M.A."/>
        </authorList>
    </citation>
    <scope>NUCLEOTIDE SEQUENCE [LARGE SCALE GENOMIC DNA]</scope>
    <source>
        <strain evidence="4 5">Lake Benthic</strain>
    </source>
</reference>
<keyword evidence="1" id="KW-0175">Coiled coil</keyword>
<organism evidence="4 5">
    <name type="scientific">Gasterosteus aculeatus aculeatus</name>
    <name type="common">three-spined stickleback</name>
    <dbReference type="NCBI Taxonomy" id="481459"/>
    <lineage>
        <taxon>Eukaryota</taxon>
        <taxon>Metazoa</taxon>
        <taxon>Chordata</taxon>
        <taxon>Craniata</taxon>
        <taxon>Vertebrata</taxon>
        <taxon>Euteleostomi</taxon>
        <taxon>Actinopterygii</taxon>
        <taxon>Neopterygii</taxon>
        <taxon>Teleostei</taxon>
        <taxon>Neoteleostei</taxon>
        <taxon>Acanthomorphata</taxon>
        <taxon>Eupercaria</taxon>
        <taxon>Perciformes</taxon>
        <taxon>Cottioidei</taxon>
        <taxon>Gasterosteales</taxon>
        <taxon>Gasterosteidae</taxon>
        <taxon>Gasterosteus</taxon>
    </lineage>
</organism>
<dbReference type="InterPro" id="IPR052655">
    <property type="entry name" value="AKNA_Centrosome-Trans_reg"/>
</dbReference>
<feature type="region of interest" description="Disordered" evidence="2">
    <location>
        <begin position="1"/>
        <end position="106"/>
    </location>
</feature>
<dbReference type="PANTHER" id="PTHR21510">
    <property type="entry name" value="AKNA DOMAIN-CONTAINING PROTEIN"/>
    <property type="match status" value="1"/>
</dbReference>
<feature type="region of interest" description="Disordered" evidence="2">
    <location>
        <begin position="1120"/>
        <end position="1214"/>
    </location>
</feature>
<feature type="compositionally biased region" description="Basic residues" evidence="2">
    <location>
        <begin position="368"/>
        <end position="383"/>
    </location>
</feature>
<feature type="compositionally biased region" description="Low complexity" evidence="2">
    <location>
        <begin position="1065"/>
        <end position="1077"/>
    </location>
</feature>